<reference evidence="10 11" key="1">
    <citation type="journal article" date="2004" name="Proc. Natl. Acad. Sci. U.S.A.">
        <title>The diploid genome sequence of Candida albicans.</title>
        <authorList>
            <person name="Jones T."/>
            <person name="Federspiel N.A."/>
            <person name="Chibana H."/>
            <person name="Dungan J."/>
            <person name="Kalman S."/>
            <person name="Magee B.B."/>
            <person name="Newport G."/>
            <person name="Thorstenson Y.R."/>
            <person name="Agabian N."/>
            <person name="Magee P.T."/>
            <person name="Davis R.W."/>
            <person name="Scherer S."/>
        </authorList>
    </citation>
    <scope>NUCLEOTIDE SEQUENCE [LARGE SCALE GENOMIC DNA]</scope>
    <source>
        <strain evidence="11">SC5314 / ATCC MYA-2876</strain>
    </source>
</reference>
<evidence type="ECO:0000256" key="7">
    <source>
        <dbReference type="ARBA" id="ARBA00023136"/>
    </source>
</evidence>
<feature type="transmembrane region" description="Helical" evidence="8">
    <location>
        <begin position="212"/>
        <end position="235"/>
    </location>
</feature>
<dbReference type="GO" id="GO:0005507">
    <property type="term" value="F:copper ion binding"/>
    <property type="evidence" value="ECO:0000314"/>
    <property type="project" value="CGD"/>
</dbReference>
<evidence type="ECO:0000313" key="10">
    <source>
        <dbReference type="EMBL" id="AOW27297.1"/>
    </source>
</evidence>
<dbReference type="Pfam" id="PF02535">
    <property type="entry name" value="Zip"/>
    <property type="match status" value="1"/>
</dbReference>
<dbReference type="eggNOG" id="KOG1558">
    <property type="taxonomic scope" value="Eukaryota"/>
</dbReference>
<evidence type="ECO:0000256" key="6">
    <source>
        <dbReference type="ARBA" id="ARBA00023065"/>
    </source>
</evidence>
<evidence type="ECO:0000256" key="1">
    <source>
        <dbReference type="ARBA" id="ARBA00004141"/>
    </source>
</evidence>
<dbReference type="GO" id="GO:0006829">
    <property type="term" value="P:zinc ion transport"/>
    <property type="evidence" value="ECO:0000315"/>
    <property type="project" value="CGD"/>
</dbReference>
<dbReference type="InParanoid" id="A0A1D8PGN5"/>
<dbReference type="PHI-base" id="PHI:8105"/>
<organism evidence="10 11">
    <name type="scientific">Candida albicans (strain SC5314 / ATCC MYA-2876)</name>
    <name type="common">Yeast</name>
    <dbReference type="NCBI Taxonomy" id="237561"/>
    <lineage>
        <taxon>Eukaryota</taxon>
        <taxon>Fungi</taxon>
        <taxon>Dikarya</taxon>
        <taxon>Ascomycota</taxon>
        <taxon>Saccharomycotina</taxon>
        <taxon>Pichiomycetes</taxon>
        <taxon>Debaryomycetaceae</taxon>
        <taxon>Candida/Lodderomyces clade</taxon>
        <taxon>Candida</taxon>
    </lineage>
</organism>
<evidence type="ECO:0000256" key="8">
    <source>
        <dbReference type="RuleBase" id="RU362088"/>
    </source>
</evidence>
<reference evidence="10 11" key="2">
    <citation type="journal article" date="2007" name="Genome Biol.">
        <title>Assembly of the Candida albicans genome into sixteen supercontigs aligned on the eight chromosomes.</title>
        <authorList>
            <person name="van het Hoog M."/>
            <person name="Rast T.J."/>
            <person name="Martchenko M."/>
            <person name="Grindle S."/>
            <person name="Dignard D."/>
            <person name="Hogues H."/>
            <person name="Cuomo C."/>
            <person name="Berriman M."/>
            <person name="Scherer S."/>
            <person name="Magee B.B."/>
            <person name="Whiteway M."/>
            <person name="Chibana H."/>
            <person name="Nantel A."/>
            <person name="Magee P.T."/>
        </authorList>
    </citation>
    <scope>GENOME REANNOTATION</scope>
    <source>
        <strain evidence="11">SC5314 / ATCC MYA-2876</strain>
    </source>
</reference>
<protein>
    <submittedName>
        <fullName evidence="10">Low-affinity Zn(2+) transporter</fullName>
    </submittedName>
</protein>
<comment type="caution">
    <text evidence="8">Lacks conserved residue(s) required for the propagation of feature annotation.</text>
</comment>
<dbReference type="GO" id="GO:0005886">
    <property type="term" value="C:plasma membrane"/>
    <property type="evidence" value="ECO:0000318"/>
    <property type="project" value="GO_Central"/>
</dbReference>
<sequence length="370" mass="41203">MNSDSISQVFEYLNKRDECPTDNDYNGNIGTRISSIFVIMVTSAIGTLLPLLSSKYSFIRLPPMVYFICKYFGSGVIVATAFIHLLEPAADSLGNKCLTGPITEYPWAFGICLMTLFLLFFFELLAYQGIDRKIAKESQLDNQGPHTHSHFGDASMYVKKDDEEEDLENQNEKQADANPYPSHFAHAQEHQDPDVMGTTVNDQSKEQYYGQLLGVFVLEFGVMFHSVFIGLALAVSGDEFKSLYIVLVFHQMFEGLGLGTRIATTNWARHRYTPWILAICYTLCTPIAIAVGLGVRKSYPPGSRRALITNGVFDSISAGILLYTGIVELMAHEFLYSGEFKGPGGFKNMLLAYFVMCWGAGLMALLGKWA</sequence>
<reference evidence="10 11" key="3">
    <citation type="journal article" date="2013" name="Genome Biol.">
        <title>Assembly of a phased diploid Candida albicans genome facilitates allele-specific measurements and provides a simple model for repeat and indel structure.</title>
        <authorList>
            <person name="Muzzey D."/>
            <person name="Schwartz K."/>
            <person name="Weissman J.S."/>
            <person name="Sherlock G."/>
        </authorList>
    </citation>
    <scope>NUCLEOTIDE SEQUENCE [LARGE SCALE GENOMIC DNA]</scope>
    <source>
        <strain evidence="11">SC5314 / ATCC MYA-2876</strain>
    </source>
</reference>
<evidence type="ECO:0000313" key="11">
    <source>
        <dbReference type="Proteomes" id="UP000000559"/>
    </source>
</evidence>
<dbReference type="CGD" id="CAL0000174214">
    <property type="gene designation" value="ZRT2"/>
</dbReference>
<keyword evidence="4 8" id="KW-0812">Transmembrane</keyword>
<dbReference type="RefSeq" id="XP_722627.2">
    <property type="nucleotide sequence ID" value="XM_717534.2"/>
</dbReference>
<dbReference type="OMA" id="CWVEGII"/>
<dbReference type="GO" id="GO:0000007">
    <property type="term" value="F:low-affinity zinc ion transmembrane transporter activity"/>
    <property type="evidence" value="ECO:0000318"/>
    <property type="project" value="GO_Central"/>
</dbReference>
<comment type="similarity">
    <text evidence="2 8">Belongs to the ZIP transporter (TC 2.A.5) family.</text>
</comment>
<dbReference type="KEGG" id="cal:CAALFM_C202590WA"/>
<dbReference type="GeneID" id="3635861"/>
<dbReference type="GO" id="GO:0005385">
    <property type="term" value="F:zinc ion transmembrane transporter activity"/>
    <property type="evidence" value="ECO:0000315"/>
    <property type="project" value="CGD"/>
</dbReference>
<feature type="transmembrane region" description="Helical" evidence="8">
    <location>
        <begin position="346"/>
        <end position="366"/>
    </location>
</feature>
<dbReference type="GO" id="GO:0008270">
    <property type="term" value="F:zinc ion binding"/>
    <property type="evidence" value="ECO:0000314"/>
    <property type="project" value="CGD"/>
</dbReference>
<name>A0A1D8PGN5_CANAL</name>
<feature type="transmembrane region" description="Helical" evidence="8">
    <location>
        <begin position="307"/>
        <end position="326"/>
    </location>
</feature>
<dbReference type="PANTHER" id="PTHR11040:SF69">
    <property type="entry name" value="ZINC-REGULATED TRANSPORTER 2"/>
    <property type="match status" value="1"/>
</dbReference>
<dbReference type="STRING" id="237561.A0A1D8PGN5"/>
<dbReference type="EMBL" id="CP017624">
    <property type="protein sequence ID" value="AOW27297.1"/>
    <property type="molecule type" value="Genomic_DNA"/>
</dbReference>
<accession>A0A1D8PGN5</accession>
<dbReference type="GO" id="GO:0071578">
    <property type="term" value="P:zinc ion import across plasma membrane"/>
    <property type="evidence" value="ECO:0000315"/>
    <property type="project" value="CGD"/>
</dbReference>
<dbReference type="PANTHER" id="PTHR11040">
    <property type="entry name" value="ZINC/IRON TRANSPORTER"/>
    <property type="match status" value="1"/>
</dbReference>
<keyword evidence="5 8" id="KW-1133">Transmembrane helix</keyword>
<evidence type="ECO:0000256" key="5">
    <source>
        <dbReference type="ARBA" id="ARBA00022989"/>
    </source>
</evidence>
<keyword evidence="6 8" id="KW-0406">Ion transport</keyword>
<dbReference type="Proteomes" id="UP000000559">
    <property type="component" value="Chromosome 2"/>
</dbReference>
<dbReference type="VEuPathDB" id="FungiDB:C2_02590W_A"/>
<evidence type="ECO:0000256" key="3">
    <source>
        <dbReference type="ARBA" id="ARBA00022448"/>
    </source>
</evidence>
<keyword evidence="11" id="KW-1185">Reference proteome</keyword>
<feature type="transmembrane region" description="Helical" evidence="8">
    <location>
        <begin position="105"/>
        <end position="127"/>
    </location>
</feature>
<dbReference type="NCBIfam" id="TIGR00820">
    <property type="entry name" value="zip"/>
    <property type="match status" value="1"/>
</dbReference>
<gene>
    <name evidence="9 10" type="primary">ZRT2</name>
    <name evidence="10" type="ordered locus">CAALFM_C202590WA</name>
    <name evidence="9" type="ordered locus">orf19.9158</name>
</gene>
<evidence type="ECO:0000313" key="9">
    <source>
        <dbReference type="CGD" id="CAL0000174214"/>
    </source>
</evidence>
<dbReference type="FunCoup" id="A0A1D8PGN5">
    <property type="interactions" value="526"/>
</dbReference>
<feature type="transmembrane region" description="Helical" evidence="8">
    <location>
        <begin position="64"/>
        <end position="85"/>
    </location>
</feature>
<feature type="transmembrane region" description="Helical" evidence="8">
    <location>
        <begin position="33"/>
        <end position="52"/>
    </location>
</feature>
<evidence type="ECO:0000256" key="2">
    <source>
        <dbReference type="ARBA" id="ARBA00006939"/>
    </source>
</evidence>
<dbReference type="InterPro" id="IPR004698">
    <property type="entry name" value="Zn/Fe_permease_fun/pln"/>
</dbReference>
<dbReference type="AlphaFoldDB" id="A0A1D8PGN5"/>
<feature type="transmembrane region" description="Helical" evidence="8">
    <location>
        <begin position="275"/>
        <end position="295"/>
    </location>
</feature>
<proteinExistence type="inferred from homology"/>
<dbReference type="InterPro" id="IPR003689">
    <property type="entry name" value="ZIP"/>
</dbReference>
<evidence type="ECO:0000256" key="4">
    <source>
        <dbReference type="ARBA" id="ARBA00022692"/>
    </source>
</evidence>
<keyword evidence="7 8" id="KW-0472">Membrane</keyword>
<keyword evidence="3 8" id="KW-0813">Transport</keyword>
<comment type="subcellular location">
    <subcellularLocation>
        <location evidence="1 8">Membrane</location>
        <topology evidence="1 8">Multi-pass membrane protein</topology>
    </subcellularLocation>
</comment>
<dbReference type="OrthoDB" id="448280at2759"/>